<dbReference type="PROSITE" id="PS50888">
    <property type="entry name" value="BHLH"/>
    <property type="match status" value="1"/>
</dbReference>
<reference evidence="8" key="1">
    <citation type="journal article" date="2023" name="Proc. Natl. Acad. Sci. U.S.A.">
        <title>Genomic and structural basis for evolution of tropane alkaloid biosynthesis.</title>
        <authorList>
            <person name="Wanga Y.-J."/>
            <person name="Taina T."/>
            <person name="Yua J.-Y."/>
            <person name="Lia J."/>
            <person name="Xua B."/>
            <person name="Chenc J."/>
            <person name="D'Auriad J.C."/>
            <person name="Huanga J.-P."/>
            <person name="Huanga S.-X."/>
        </authorList>
    </citation>
    <scope>NUCLEOTIDE SEQUENCE [LARGE SCALE GENOMIC DNA]</scope>
    <source>
        <strain evidence="8">cv. KIB-2019</strain>
    </source>
</reference>
<comment type="subcellular location">
    <subcellularLocation>
        <location evidence="1">Nucleus</location>
    </subcellularLocation>
</comment>
<gene>
    <name evidence="7" type="ORF">K7X08_012074</name>
</gene>
<dbReference type="SUPFAM" id="SSF47459">
    <property type="entry name" value="HLH, helix-loop-helix DNA-binding domain"/>
    <property type="match status" value="1"/>
</dbReference>
<evidence type="ECO:0000313" key="7">
    <source>
        <dbReference type="EMBL" id="KAJ8532151.1"/>
    </source>
</evidence>
<dbReference type="GO" id="GO:0003677">
    <property type="term" value="F:DNA binding"/>
    <property type="evidence" value="ECO:0007669"/>
    <property type="project" value="UniProtKB-KW"/>
</dbReference>
<comment type="caution">
    <text evidence="7">The sequence shown here is derived from an EMBL/GenBank/DDBJ whole genome shotgun (WGS) entry which is preliminary data.</text>
</comment>
<dbReference type="PANTHER" id="PTHR45844">
    <property type="entry name" value="TRANSCRIPTION FACTOR BHLH30"/>
    <property type="match status" value="1"/>
</dbReference>
<name>A0A9Q1LCG1_9SOLA</name>
<dbReference type="GO" id="GO:0003700">
    <property type="term" value="F:DNA-binding transcription factor activity"/>
    <property type="evidence" value="ECO:0007669"/>
    <property type="project" value="InterPro"/>
</dbReference>
<dbReference type="OrthoDB" id="71302at2759"/>
<dbReference type="InterPro" id="IPR036638">
    <property type="entry name" value="HLH_DNA-bd_sf"/>
</dbReference>
<keyword evidence="5" id="KW-0539">Nucleus</keyword>
<dbReference type="Pfam" id="PF00010">
    <property type="entry name" value="HLH"/>
    <property type="match status" value="1"/>
</dbReference>
<keyword evidence="8" id="KW-1185">Reference proteome</keyword>
<keyword evidence="3" id="KW-0238">DNA-binding</keyword>
<evidence type="ECO:0000256" key="1">
    <source>
        <dbReference type="ARBA" id="ARBA00004123"/>
    </source>
</evidence>
<sequence length="256" mass="28252">MEYFNSFNCFHEDYVGYQGIMGNGLSSSSSLILDNERGELVKALVKPGQKGVNPEKALIALKNHSEAERRRRERINGHLGTLRNLIPATNKMDKAALLAKVIGHIKELRVNAAEATKGVLVPTDIDEVKVEQQAEGSDGATYSVKASLCCDYKHELISDLRQALNTLPLKTLRAEIATLGSRMVSVFVITEGNEGNIEDTERCQLLVTSVRQALRSVLDKFYASEEFSSRSSTLSSKRRRVSLLNSSSSSSLGDFW</sequence>
<evidence type="ECO:0000256" key="5">
    <source>
        <dbReference type="ARBA" id="ARBA00023242"/>
    </source>
</evidence>
<dbReference type="GO" id="GO:0046983">
    <property type="term" value="F:protein dimerization activity"/>
    <property type="evidence" value="ECO:0007669"/>
    <property type="project" value="InterPro"/>
</dbReference>
<dbReference type="PANTHER" id="PTHR45844:SF3">
    <property type="entry name" value="BHLH DOMAIN-CONTAINING PROTEIN"/>
    <property type="match status" value="1"/>
</dbReference>
<keyword evidence="4" id="KW-0804">Transcription</keyword>
<proteinExistence type="predicted"/>
<dbReference type="SMART" id="SM00353">
    <property type="entry name" value="HLH"/>
    <property type="match status" value="1"/>
</dbReference>
<feature type="domain" description="BHLH" evidence="6">
    <location>
        <begin position="59"/>
        <end position="108"/>
    </location>
</feature>
<keyword evidence="2" id="KW-0805">Transcription regulation</keyword>
<evidence type="ECO:0000256" key="4">
    <source>
        <dbReference type="ARBA" id="ARBA00023163"/>
    </source>
</evidence>
<dbReference type="GO" id="GO:0005634">
    <property type="term" value="C:nucleus"/>
    <property type="evidence" value="ECO:0007669"/>
    <property type="project" value="UniProtKB-SubCell"/>
</dbReference>
<evidence type="ECO:0000256" key="3">
    <source>
        <dbReference type="ARBA" id="ARBA00023125"/>
    </source>
</evidence>
<evidence type="ECO:0000256" key="2">
    <source>
        <dbReference type="ARBA" id="ARBA00023015"/>
    </source>
</evidence>
<accession>A0A9Q1LCG1</accession>
<dbReference type="AlphaFoldDB" id="A0A9Q1LCG1"/>
<dbReference type="InterPro" id="IPR011598">
    <property type="entry name" value="bHLH_dom"/>
</dbReference>
<evidence type="ECO:0000313" key="8">
    <source>
        <dbReference type="Proteomes" id="UP001152561"/>
    </source>
</evidence>
<protein>
    <recommendedName>
        <fullName evidence="6">BHLH domain-containing protein</fullName>
    </recommendedName>
</protein>
<dbReference type="Gene3D" id="4.10.280.10">
    <property type="entry name" value="Helix-loop-helix DNA-binding domain"/>
    <property type="match status" value="1"/>
</dbReference>
<dbReference type="EMBL" id="JAJAGQ010000020">
    <property type="protein sequence ID" value="KAJ8532151.1"/>
    <property type="molecule type" value="Genomic_DNA"/>
</dbReference>
<dbReference type="InterPro" id="IPR045847">
    <property type="entry name" value="AIG1-like"/>
</dbReference>
<evidence type="ECO:0000259" key="6">
    <source>
        <dbReference type="PROSITE" id="PS50888"/>
    </source>
</evidence>
<organism evidence="7 8">
    <name type="scientific">Anisodus acutangulus</name>
    <dbReference type="NCBI Taxonomy" id="402998"/>
    <lineage>
        <taxon>Eukaryota</taxon>
        <taxon>Viridiplantae</taxon>
        <taxon>Streptophyta</taxon>
        <taxon>Embryophyta</taxon>
        <taxon>Tracheophyta</taxon>
        <taxon>Spermatophyta</taxon>
        <taxon>Magnoliopsida</taxon>
        <taxon>eudicotyledons</taxon>
        <taxon>Gunneridae</taxon>
        <taxon>Pentapetalae</taxon>
        <taxon>asterids</taxon>
        <taxon>lamiids</taxon>
        <taxon>Solanales</taxon>
        <taxon>Solanaceae</taxon>
        <taxon>Solanoideae</taxon>
        <taxon>Hyoscyameae</taxon>
        <taxon>Anisodus</taxon>
    </lineage>
</organism>
<dbReference type="Proteomes" id="UP001152561">
    <property type="component" value="Unassembled WGS sequence"/>
</dbReference>